<keyword evidence="3" id="KW-0010">Activator</keyword>
<dbReference type="SUPFAM" id="SSF46689">
    <property type="entry name" value="Homeodomain-like"/>
    <property type="match status" value="2"/>
</dbReference>
<proteinExistence type="predicted"/>
<dbReference type="RefSeq" id="WP_209745777.1">
    <property type="nucleotide sequence ID" value="NZ_JBHSMH010000101.1"/>
</dbReference>
<evidence type="ECO:0000256" key="4">
    <source>
        <dbReference type="ARBA" id="ARBA00023163"/>
    </source>
</evidence>
<sequence>MQNRFTEHYMNCRMDTGIRLHYCGIEQCDPSHLYGPAMRDHYLLHYIVQGSGVFTTEGCDYKLKAGDSFCMFPNQPSSYRADAKDPWTYYWIGFDGPNMAEFLELAQITEQFPTHTHADPKKAESLFAELMQYSEADDLAAEAYCLGLLLQMLSSYMHLQTGVRLPSPRETKSRRDFYITQAIRFIEEHYQKRISIPLIAKQVGLERAYFTKLFQAHMGVAPYEFLLRYRIEKATLLLCQTNLSMQAIANSVGFDDAAYFGNAFARQMGHSPTSFRKHNQNPKYKKTIIE</sequence>
<reference evidence="7" key="1">
    <citation type="journal article" date="2019" name="Int. J. Syst. Evol. Microbiol.">
        <title>The Global Catalogue of Microorganisms (GCM) 10K type strain sequencing project: providing services to taxonomists for standard genome sequencing and annotation.</title>
        <authorList>
            <consortium name="The Broad Institute Genomics Platform"/>
            <consortium name="The Broad Institute Genome Sequencing Center for Infectious Disease"/>
            <person name="Wu L."/>
            <person name="Ma J."/>
        </authorList>
    </citation>
    <scope>NUCLEOTIDE SEQUENCE [LARGE SCALE GENOMIC DNA]</scope>
    <source>
        <strain evidence="7">CCUG 57113</strain>
    </source>
</reference>
<dbReference type="PANTHER" id="PTHR46796:SF7">
    <property type="entry name" value="ARAC FAMILY TRANSCRIPTIONAL REGULATOR"/>
    <property type="match status" value="1"/>
</dbReference>
<accession>A0ABW0M1R9</accession>
<evidence type="ECO:0000259" key="5">
    <source>
        <dbReference type="PROSITE" id="PS01124"/>
    </source>
</evidence>
<evidence type="ECO:0000256" key="1">
    <source>
        <dbReference type="ARBA" id="ARBA00023015"/>
    </source>
</evidence>
<evidence type="ECO:0000313" key="6">
    <source>
        <dbReference type="EMBL" id="MFC5471505.1"/>
    </source>
</evidence>
<dbReference type="PROSITE" id="PS01124">
    <property type="entry name" value="HTH_ARAC_FAMILY_2"/>
    <property type="match status" value="1"/>
</dbReference>
<comment type="caution">
    <text evidence="6">The sequence shown here is derived from an EMBL/GenBank/DDBJ whole genome shotgun (WGS) entry which is preliminary data.</text>
</comment>
<dbReference type="InterPro" id="IPR009057">
    <property type="entry name" value="Homeodomain-like_sf"/>
</dbReference>
<dbReference type="InterPro" id="IPR037923">
    <property type="entry name" value="HTH-like"/>
</dbReference>
<keyword evidence="1" id="KW-0805">Transcription regulation</keyword>
<dbReference type="Gene3D" id="2.60.120.280">
    <property type="entry name" value="Regulatory protein AraC"/>
    <property type="match status" value="1"/>
</dbReference>
<keyword evidence="7" id="KW-1185">Reference proteome</keyword>
<dbReference type="SUPFAM" id="SSF51215">
    <property type="entry name" value="Regulatory protein AraC"/>
    <property type="match status" value="1"/>
</dbReference>
<dbReference type="InterPro" id="IPR018060">
    <property type="entry name" value="HTH_AraC"/>
</dbReference>
<dbReference type="SMART" id="SM00342">
    <property type="entry name" value="HTH_ARAC"/>
    <property type="match status" value="1"/>
</dbReference>
<keyword evidence="2" id="KW-0238">DNA-binding</keyword>
<evidence type="ECO:0000256" key="3">
    <source>
        <dbReference type="ARBA" id="ARBA00023159"/>
    </source>
</evidence>
<organism evidence="6 7">
    <name type="scientific">Cohnella suwonensis</name>
    <dbReference type="NCBI Taxonomy" id="696072"/>
    <lineage>
        <taxon>Bacteria</taxon>
        <taxon>Bacillati</taxon>
        <taxon>Bacillota</taxon>
        <taxon>Bacilli</taxon>
        <taxon>Bacillales</taxon>
        <taxon>Paenibacillaceae</taxon>
        <taxon>Cohnella</taxon>
    </lineage>
</organism>
<dbReference type="Gene3D" id="1.10.10.60">
    <property type="entry name" value="Homeodomain-like"/>
    <property type="match status" value="2"/>
</dbReference>
<dbReference type="Pfam" id="PF12833">
    <property type="entry name" value="HTH_18"/>
    <property type="match status" value="1"/>
</dbReference>
<keyword evidence="4" id="KW-0804">Transcription</keyword>
<protein>
    <submittedName>
        <fullName evidence="6">AraC family ligand binding domain-containing protein</fullName>
    </submittedName>
</protein>
<feature type="domain" description="HTH araC/xylS-type" evidence="5">
    <location>
        <begin position="180"/>
        <end position="278"/>
    </location>
</feature>
<dbReference type="PANTHER" id="PTHR46796">
    <property type="entry name" value="HTH-TYPE TRANSCRIPTIONAL ACTIVATOR RHAS-RELATED"/>
    <property type="match status" value="1"/>
</dbReference>
<evidence type="ECO:0000313" key="7">
    <source>
        <dbReference type="Proteomes" id="UP001596105"/>
    </source>
</evidence>
<dbReference type="PROSITE" id="PS00041">
    <property type="entry name" value="HTH_ARAC_FAMILY_1"/>
    <property type="match status" value="1"/>
</dbReference>
<name>A0ABW0M1R9_9BACL</name>
<dbReference type="EMBL" id="JBHSMH010000101">
    <property type="protein sequence ID" value="MFC5471505.1"/>
    <property type="molecule type" value="Genomic_DNA"/>
</dbReference>
<dbReference type="CDD" id="cd06986">
    <property type="entry name" value="cupin_MmsR-like_N"/>
    <property type="match status" value="1"/>
</dbReference>
<dbReference type="Pfam" id="PF02311">
    <property type="entry name" value="AraC_binding"/>
    <property type="match status" value="1"/>
</dbReference>
<gene>
    <name evidence="6" type="ORF">ACFPPD_22785</name>
</gene>
<evidence type="ECO:0000256" key="2">
    <source>
        <dbReference type="ARBA" id="ARBA00023125"/>
    </source>
</evidence>
<dbReference type="InterPro" id="IPR003313">
    <property type="entry name" value="AraC-bd"/>
</dbReference>
<dbReference type="Proteomes" id="UP001596105">
    <property type="component" value="Unassembled WGS sequence"/>
</dbReference>
<dbReference type="InterPro" id="IPR018062">
    <property type="entry name" value="HTH_AraC-typ_CS"/>
</dbReference>
<dbReference type="InterPro" id="IPR050204">
    <property type="entry name" value="AraC_XylS_family_regulators"/>
</dbReference>